<dbReference type="InParanoid" id="B0DRH3"/>
<gene>
    <name evidence="5" type="ORF">LACBIDRAFT_332074</name>
</gene>
<reference evidence="5 6" key="1">
    <citation type="journal article" date="2008" name="Nature">
        <title>The genome of Laccaria bicolor provides insights into mycorrhizal symbiosis.</title>
        <authorList>
            <person name="Martin F."/>
            <person name="Aerts A."/>
            <person name="Ahren D."/>
            <person name="Brun A."/>
            <person name="Danchin E.G.J."/>
            <person name="Duchaussoy F."/>
            <person name="Gibon J."/>
            <person name="Kohler A."/>
            <person name="Lindquist E."/>
            <person name="Pereda V."/>
            <person name="Salamov A."/>
            <person name="Shapiro H.J."/>
            <person name="Wuyts J."/>
            <person name="Blaudez D."/>
            <person name="Buee M."/>
            <person name="Brokstein P."/>
            <person name="Canbaeck B."/>
            <person name="Cohen D."/>
            <person name="Courty P.E."/>
            <person name="Coutinho P.M."/>
            <person name="Delaruelle C."/>
            <person name="Detter J.C."/>
            <person name="Deveau A."/>
            <person name="DiFazio S."/>
            <person name="Duplessis S."/>
            <person name="Fraissinet-Tachet L."/>
            <person name="Lucic E."/>
            <person name="Frey-Klett P."/>
            <person name="Fourrey C."/>
            <person name="Feussner I."/>
            <person name="Gay G."/>
            <person name="Grimwood J."/>
            <person name="Hoegger P.J."/>
            <person name="Jain P."/>
            <person name="Kilaru S."/>
            <person name="Labbe J."/>
            <person name="Lin Y.C."/>
            <person name="Legue V."/>
            <person name="Le Tacon F."/>
            <person name="Marmeisse R."/>
            <person name="Melayah D."/>
            <person name="Montanini B."/>
            <person name="Muratet M."/>
            <person name="Nehls U."/>
            <person name="Niculita-Hirzel H."/>
            <person name="Oudot-Le Secq M.P."/>
            <person name="Peter M."/>
            <person name="Quesneville H."/>
            <person name="Rajashekar B."/>
            <person name="Reich M."/>
            <person name="Rouhier N."/>
            <person name="Schmutz J."/>
            <person name="Yin T."/>
            <person name="Chalot M."/>
            <person name="Henrissat B."/>
            <person name="Kuees U."/>
            <person name="Lucas S."/>
            <person name="Van de Peer Y."/>
            <person name="Podila G.K."/>
            <person name="Polle A."/>
            <person name="Pukkila P.J."/>
            <person name="Richardson P.M."/>
            <person name="Rouze P."/>
            <person name="Sanders I.R."/>
            <person name="Stajich J.E."/>
            <person name="Tunlid A."/>
            <person name="Tuskan G."/>
            <person name="Grigoriev I.V."/>
        </authorList>
    </citation>
    <scope>NUCLEOTIDE SEQUENCE [LARGE SCALE GENOMIC DNA]</scope>
    <source>
        <strain evidence="6">S238N-H82 / ATCC MYA-4686</strain>
    </source>
</reference>
<dbReference type="Proteomes" id="UP000001194">
    <property type="component" value="Unassembled WGS sequence"/>
</dbReference>
<dbReference type="SUPFAM" id="SSF51905">
    <property type="entry name" value="FAD/NAD(P)-binding domain"/>
    <property type="match status" value="1"/>
</dbReference>
<dbReference type="OrthoDB" id="9993796at2759"/>
<evidence type="ECO:0000256" key="2">
    <source>
        <dbReference type="ARBA" id="ARBA00023002"/>
    </source>
</evidence>
<name>B0DRH3_LACBS</name>
<comment type="similarity">
    <text evidence="1">Belongs to the paxM FAD-dependent monooxygenase family.</text>
</comment>
<dbReference type="AlphaFoldDB" id="B0DRH3"/>
<dbReference type="GO" id="GO:0004497">
    <property type="term" value="F:monooxygenase activity"/>
    <property type="evidence" value="ECO:0007669"/>
    <property type="project" value="UniProtKB-KW"/>
</dbReference>
<keyword evidence="6" id="KW-1185">Reference proteome</keyword>
<evidence type="ECO:0000313" key="5">
    <source>
        <dbReference type="EMBL" id="EDR02784.1"/>
    </source>
</evidence>
<dbReference type="InterPro" id="IPR050493">
    <property type="entry name" value="FAD-dep_Monooxygenase_BioMet"/>
</dbReference>
<dbReference type="GeneID" id="6082131"/>
<sequence>MHPSAPSSSLPSNFSGIKVIIIGCGIAALGCAIASTQKGHKVVVVFQKSDSECNSELKSLGRFVERWGLGEKLHSLRRIPNVLHLGGVQAQPLPNPEHDSDSSYVYITQLHDLLLAHAQSIGVEMRTGCNVIAYRQNEVVRKAGVILDNGERVEGDLLVCVGNFEREGALETKVFSSELNNPSFVDALDYGDDISERRLFKNKEDIAFPCTGSDIHWHFDSSGQSQSGKAFTHSDRLSTADMHMVAHASTSVSSSLKAQSTSFVDYDPLLPTWTDGRLMIIGSGGSLVSMNAHDTSQANTRDHGDDISKRRLLDNKEDTGYPWTTGSDVHFDTSGQSQSGKAFTHSDEAANRFSTADMHMVGRAVKLSSSSSSKVQSTSSDPLLPTWTDGRLLIIGGSLISTNAYDSSQVIEDGVMLAVTLNLAGKHNVPLAVKAWERIRHHHRVHLINKSTRGKRRGDKHRWRWWHHTSDTQELEDAYDAEKDAYELYSEVMLSLLEEAAVAERRGGKCPNPIVDPDPLPCLKLIVDPDPHSLLVRDPDTKRKCLLDNRLIDTQVWPADDDAPALTSVIRHKPR</sequence>
<dbReference type="Gene3D" id="3.50.50.60">
    <property type="entry name" value="FAD/NAD(P)-binding domain"/>
    <property type="match status" value="2"/>
</dbReference>
<dbReference type="InterPro" id="IPR036188">
    <property type="entry name" value="FAD/NAD-bd_sf"/>
</dbReference>
<accession>B0DRH3</accession>
<evidence type="ECO:0000313" key="6">
    <source>
        <dbReference type="Proteomes" id="UP000001194"/>
    </source>
</evidence>
<dbReference type="STRING" id="486041.B0DRH3"/>
<keyword evidence="2" id="KW-0560">Oxidoreductase</keyword>
<proteinExistence type="inferred from homology"/>
<feature type="compositionally biased region" description="Polar residues" evidence="4">
    <location>
        <begin position="327"/>
        <end position="341"/>
    </location>
</feature>
<dbReference type="EMBL" id="DS547128">
    <property type="protein sequence ID" value="EDR02784.1"/>
    <property type="molecule type" value="Genomic_DNA"/>
</dbReference>
<dbReference type="PANTHER" id="PTHR13789:SF236">
    <property type="entry name" value="MONOOXYGENASE, PUTATIVE (AFU_ORTHOLOGUE AFUA_6G12060)-RELATED"/>
    <property type="match status" value="1"/>
</dbReference>
<evidence type="ECO:0000256" key="4">
    <source>
        <dbReference type="SAM" id="MobiDB-lite"/>
    </source>
</evidence>
<dbReference type="KEGG" id="lbc:LACBIDRAFT_332074"/>
<organism evidence="6">
    <name type="scientific">Laccaria bicolor (strain S238N-H82 / ATCC MYA-4686)</name>
    <name type="common">Bicoloured deceiver</name>
    <name type="synonym">Laccaria laccata var. bicolor</name>
    <dbReference type="NCBI Taxonomy" id="486041"/>
    <lineage>
        <taxon>Eukaryota</taxon>
        <taxon>Fungi</taxon>
        <taxon>Dikarya</taxon>
        <taxon>Basidiomycota</taxon>
        <taxon>Agaricomycotina</taxon>
        <taxon>Agaricomycetes</taxon>
        <taxon>Agaricomycetidae</taxon>
        <taxon>Agaricales</taxon>
        <taxon>Agaricineae</taxon>
        <taxon>Hydnangiaceae</taxon>
        <taxon>Laccaria</taxon>
    </lineage>
</organism>
<dbReference type="RefSeq" id="XP_001886494.1">
    <property type="nucleotide sequence ID" value="XM_001886459.1"/>
</dbReference>
<evidence type="ECO:0000256" key="1">
    <source>
        <dbReference type="ARBA" id="ARBA00007992"/>
    </source>
</evidence>
<keyword evidence="3" id="KW-0503">Monooxygenase</keyword>
<feature type="region of interest" description="Disordered" evidence="4">
    <location>
        <begin position="327"/>
        <end position="346"/>
    </location>
</feature>
<dbReference type="HOGENOM" id="CLU_474119_0_0_1"/>
<dbReference type="PANTHER" id="PTHR13789">
    <property type="entry name" value="MONOOXYGENASE"/>
    <property type="match status" value="1"/>
</dbReference>
<protein>
    <submittedName>
        <fullName evidence="5">Predicted protein</fullName>
    </submittedName>
</protein>
<evidence type="ECO:0000256" key="3">
    <source>
        <dbReference type="ARBA" id="ARBA00023033"/>
    </source>
</evidence>